<dbReference type="InterPro" id="IPR022698">
    <property type="entry name" value="OrsD"/>
</dbReference>
<keyword evidence="1" id="KW-0479">Metal-binding</keyword>
<dbReference type="InterPro" id="IPR013087">
    <property type="entry name" value="Znf_C2H2_type"/>
</dbReference>
<proteinExistence type="predicted"/>
<feature type="domain" description="C2H2-type" evidence="3">
    <location>
        <begin position="14"/>
        <end position="38"/>
    </location>
</feature>
<evidence type="ECO:0000256" key="2">
    <source>
        <dbReference type="SAM" id="MobiDB-lite"/>
    </source>
</evidence>
<feature type="compositionally biased region" description="Polar residues" evidence="2">
    <location>
        <begin position="402"/>
        <end position="411"/>
    </location>
</feature>
<dbReference type="OrthoDB" id="3943268at2759"/>
<evidence type="ECO:0000313" key="5">
    <source>
        <dbReference type="Proteomes" id="UP000193922"/>
    </source>
</evidence>
<name>A0A1Y1W0P7_9FUNG</name>
<keyword evidence="1" id="KW-0863">Zinc-finger</keyword>
<reference evidence="4 5" key="1">
    <citation type="submission" date="2016-07" db="EMBL/GenBank/DDBJ databases">
        <title>Pervasive Adenine N6-methylation of Active Genes in Fungi.</title>
        <authorList>
            <consortium name="DOE Joint Genome Institute"/>
            <person name="Mondo S.J."/>
            <person name="Dannebaum R.O."/>
            <person name="Kuo R.C."/>
            <person name="Labutti K."/>
            <person name="Haridas S."/>
            <person name="Kuo A."/>
            <person name="Salamov A."/>
            <person name="Ahrendt S.R."/>
            <person name="Lipzen A."/>
            <person name="Sullivan W."/>
            <person name="Andreopoulos W.B."/>
            <person name="Clum A."/>
            <person name="Lindquist E."/>
            <person name="Daum C."/>
            <person name="Ramamoorthy G.K."/>
            <person name="Gryganskyi A."/>
            <person name="Culley D."/>
            <person name="Magnuson J.K."/>
            <person name="James T.Y."/>
            <person name="O'Malley M.A."/>
            <person name="Stajich J.E."/>
            <person name="Spatafora J.W."/>
            <person name="Visel A."/>
            <person name="Grigoriev I.V."/>
        </authorList>
    </citation>
    <scope>NUCLEOTIDE SEQUENCE [LARGE SCALE GENOMIC DNA]</scope>
    <source>
        <strain evidence="4 5">ATCC 12442</strain>
    </source>
</reference>
<dbReference type="GeneID" id="63807214"/>
<dbReference type="AlphaFoldDB" id="A0A1Y1W0P7"/>
<dbReference type="EMBL" id="MCFD01000013">
    <property type="protein sequence ID" value="ORX67071.1"/>
    <property type="molecule type" value="Genomic_DNA"/>
</dbReference>
<dbReference type="GO" id="GO:0008270">
    <property type="term" value="F:zinc ion binding"/>
    <property type="evidence" value="ECO:0007669"/>
    <property type="project" value="UniProtKB-KW"/>
</dbReference>
<keyword evidence="5" id="KW-1185">Reference proteome</keyword>
<dbReference type="PROSITE" id="PS50157">
    <property type="entry name" value="ZINC_FINGER_C2H2_2"/>
    <property type="match status" value="1"/>
</dbReference>
<dbReference type="RefSeq" id="XP_040740993.1">
    <property type="nucleotide sequence ID" value="XM_040890566.1"/>
</dbReference>
<feature type="compositionally biased region" description="Low complexity" evidence="2">
    <location>
        <begin position="375"/>
        <end position="385"/>
    </location>
</feature>
<comment type="caution">
    <text evidence="4">The sequence shown here is derived from an EMBL/GenBank/DDBJ whole genome shotgun (WGS) entry which is preliminary data.</text>
</comment>
<organism evidence="4 5">
    <name type="scientific">Linderina pennispora</name>
    <dbReference type="NCBI Taxonomy" id="61395"/>
    <lineage>
        <taxon>Eukaryota</taxon>
        <taxon>Fungi</taxon>
        <taxon>Fungi incertae sedis</taxon>
        <taxon>Zoopagomycota</taxon>
        <taxon>Kickxellomycotina</taxon>
        <taxon>Kickxellomycetes</taxon>
        <taxon>Kickxellales</taxon>
        <taxon>Kickxellaceae</taxon>
        <taxon>Linderina</taxon>
    </lineage>
</organism>
<dbReference type="PROSITE" id="PS00028">
    <property type="entry name" value="ZINC_FINGER_C2H2_1"/>
    <property type="match status" value="1"/>
</dbReference>
<feature type="region of interest" description="Disordered" evidence="2">
    <location>
        <begin position="375"/>
        <end position="423"/>
    </location>
</feature>
<gene>
    <name evidence="4" type="ORF">DL89DRAFT_294867</name>
</gene>
<evidence type="ECO:0000313" key="4">
    <source>
        <dbReference type="EMBL" id="ORX67071.1"/>
    </source>
</evidence>
<evidence type="ECO:0000259" key="3">
    <source>
        <dbReference type="PROSITE" id="PS50157"/>
    </source>
</evidence>
<evidence type="ECO:0000256" key="1">
    <source>
        <dbReference type="PROSITE-ProRule" id="PRU00042"/>
    </source>
</evidence>
<dbReference type="Proteomes" id="UP000193922">
    <property type="component" value="Unassembled WGS sequence"/>
</dbReference>
<accession>A0A1Y1W0P7</accession>
<dbReference type="Pfam" id="PF12013">
    <property type="entry name" value="OrsD"/>
    <property type="match status" value="1"/>
</dbReference>
<protein>
    <recommendedName>
        <fullName evidence="3">C2H2-type domain-containing protein</fullName>
    </recommendedName>
</protein>
<sequence>MAKVITTRDRLSYYLCSNCTASFANTRLLYTHQCTSHSRYIVTFGPDRAIEFNDITGAGVRCFCGQVFDDGRLFTHAQRCDFCLAKADEPFASINDWDDRESDKEVAATSHTTFADNFEVIDDDGFDLADVTMTDQPTLLNQLPHATQRVNSATSAIMPEVSSAVMRLLEDPALHMQEEQDTAMHPKLQSTQDSGIIEPLALKGVGLVVYEPLGLLICKSCHATVPPQTLKAHLHQYHSKLQFSEFFSATDGSAKVCVYGMQAVTHACNFVKENKALIKPFEAVRDAILRLPKPTHPVPLLPVLSRRGFSCKACGHVYIKRALLTKHLPDCPLLGNIEKSLLDSANPSKYLLSHGRVQRIWWHGRDTLYIVTPSPTTTPDGSDSDAIYPDQIGHPEGLPMNSDASDSCTSDPETKDRGPSLVNPQIVPRKAASLRTRSQLPEPMTLRNPLLAAARTPAMSLQKALVTATELFDSYVLGGLPVHDLTLAIAAGLADNPRCQDPGYSFLSDPRNKLDRYKHTLQQHLATSQFLSPTDYQLLHPQSAEALVARFQLRQWLAFTAQFVDILLLCLQLTGITATCGVSTEDIRFCNAEYATRNLFASLGTLMVVNNDVTTGYLSAPFYLPAPLASLVVQYLAMVRPMELKAIVVLHKRRNPDFYADAMTAYSSFLFVREGRQIIVDSY</sequence>
<keyword evidence="1" id="KW-0862">Zinc</keyword>